<gene>
    <name evidence="1" type="ORF">HW270_03015</name>
</gene>
<name>A0A7Y8VRG4_9FIRM</name>
<proteinExistence type="predicted"/>
<dbReference type="Proteomes" id="UP000526307">
    <property type="component" value="Unassembled WGS sequence"/>
</dbReference>
<comment type="caution">
    <text evidence="1">The sequence shown here is derived from an EMBL/GenBank/DDBJ whole genome shotgun (WGS) entry which is preliminary data.</text>
</comment>
<reference evidence="1 2" key="1">
    <citation type="submission" date="2020-06" db="EMBL/GenBank/DDBJ databases">
        <title>Mogibacterium timidum strain W9173 genomic sequence.</title>
        <authorList>
            <person name="Wade W.G."/>
            <person name="Johnston C.D."/>
            <person name="Chen T."/>
            <person name="Dewhirst F.E."/>
        </authorList>
    </citation>
    <scope>NUCLEOTIDE SEQUENCE [LARGE SCALE GENOMIC DNA]</scope>
    <source>
        <strain evidence="1 2">W9173</strain>
    </source>
</reference>
<organism evidence="1 2">
    <name type="scientific">Mogibacterium timidum</name>
    <dbReference type="NCBI Taxonomy" id="35519"/>
    <lineage>
        <taxon>Bacteria</taxon>
        <taxon>Bacillati</taxon>
        <taxon>Bacillota</taxon>
        <taxon>Clostridia</taxon>
        <taxon>Peptostreptococcales</taxon>
        <taxon>Anaerovoracaceae</taxon>
        <taxon>Mogibacterium</taxon>
    </lineage>
</organism>
<dbReference type="EMBL" id="JABXYR010000001">
    <property type="protein sequence ID" value="NWO23052.1"/>
    <property type="molecule type" value="Genomic_DNA"/>
</dbReference>
<dbReference type="RefSeq" id="WP_178978282.1">
    <property type="nucleotide sequence ID" value="NZ_JABXYR010000001.1"/>
</dbReference>
<evidence type="ECO:0000313" key="2">
    <source>
        <dbReference type="Proteomes" id="UP000526307"/>
    </source>
</evidence>
<evidence type="ECO:0000313" key="1">
    <source>
        <dbReference type="EMBL" id="NWO23052.1"/>
    </source>
</evidence>
<dbReference type="AlphaFoldDB" id="A0A7Y8VRG4"/>
<keyword evidence="2" id="KW-1185">Reference proteome</keyword>
<accession>A0A7Y8VRG4</accession>
<sequence length="140" mass="16790">MFLTEQELKDTFWKNYNYSGRAIRYQFESSIREGNADLVTVEMFQNNVQFNSFEFKLSDIKKAIVQAEHNSKYVHKSWIVIPEEKKKLILDKYTNILNEIKYVGVITVEEGGKWTMIHRPFYRNKVELNQEILKLMLLKF</sequence>
<protein>
    <submittedName>
        <fullName evidence="1">Uncharacterized protein</fullName>
    </submittedName>
</protein>